<evidence type="ECO:0008006" key="4">
    <source>
        <dbReference type="Google" id="ProtNLM"/>
    </source>
</evidence>
<proteinExistence type="predicted"/>
<dbReference type="AlphaFoldDB" id="A0A2P8HNH7"/>
<dbReference type="EMBL" id="PYAW01000002">
    <property type="protein sequence ID" value="PSL47788.1"/>
    <property type="molecule type" value="Genomic_DNA"/>
</dbReference>
<evidence type="ECO:0000313" key="2">
    <source>
        <dbReference type="EMBL" id="PSL47788.1"/>
    </source>
</evidence>
<keyword evidence="3" id="KW-1185">Reference proteome</keyword>
<feature type="signal peptide" evidence="1">
    <location>
        <begin position="1"/>
        <end position="20"/>
    </location>
</feature>
<keyword evidence="1" id="KW-0732">Signal</keyword>
<organism evidence="2 3">
    <name type="scientific">Chitinophaga niastensis</name>
    <dbReference type="NCBI Taxonomy" id="536980"/>
    <lineage>
        <taxon>Bacteria</taxon>
        <taxon>Pseudomonadati</taxon>
        <taxon>Bacteroidota</taxon>
        <taxon>Chitinophagia</taxon>
        <taxon>Chitinophagales</taxon>
        <taxon>Chitinophagaceae</taxon>
        <taxon>Chitinophaga</taxon>
    </lineage>
</organism>
<name>A0A2P8HNH7_CHINA</name>
<feature type="chain" id="PRO_5015121622" description="Collagen triple helix repeat protein" evidence="1">
    <location>
        <begin position="21"/>
        <end position="189"/>
    </location>
</feature>
<dbReference type="Proteomes" id="UP000240971">
    <property type="component" value="Unassembled WGS sequence"/>
</dbReference>
<comment type="caution">
    <text evidence="2">The sequence shown here is derived from an EMBL/GenBank/DDBJ whole genome shotgun (WGS) entry which is preliminary data.</text>
</comment>
<sequence length="189" mass="20359">MKHFLRLPYVLLLVIIVSFAACSKDGAQGIAGNPGPAGPAGPAGPKGDSGATNIIYSTWQDVVFDSLKDDSGHVILFLGKMDAPKLTKEILNNGLINVYFNFDSASIPYIVPVPYIGPRFYINFQAEEQLIHLESDLDLSPATYGAGGSKVFQFRYVLVPGGTAARSAGTNGVNWKDYKSVQKYLGLKD</sequence>
<dbReference type="RefSeq" id="WP_106528216.1">
    <property type="nucleotide sequence ID" value="NZ_PYAW01000002.1"/>
</dbReference>
<protein>
    <recommendedName>
        <fullName evidence="4">Collagen triple helix repeat protein</fullName>
    </recommendedName>
</protein>
<evidence type="ECO:0000313" key="3">
    <source>
        <dbReference type="Proteomes" id="UP000240971"/>
    </source>
</evidence>
<dbReference type="PROSITE" id="PS51257">
    <property type="entry name" value="PROKAR_LIPOPROTEIN"/>
    <property type="match status" value="1"/>
</dbReference>
<reference evidence="2 3" key="1">
    <citation type="submission" date="2018-03" db="EMBL/GenBank/DDBJ databases">
        <title>Genomic Encyclopedia of Archaeal and Bacterial Type Strains, Phase II (KMG-II): from individual species to whole genera.</title>
        <authorList>
            <person name="Goeker M."/>
        </authorList>
    </citation>
    <scope>NUCLEOTIDE SEQUENCE [LARGE SCALE GENOMIC DNA]</scope>
    <source>
        <strain evidence="2 3">DSM 24859</strain>
    </source>
</reference>
<accession>A0A2P8HNH7</accession>
<evidence type="ECO:0000256" key="1">
    <source>
        <dbReference type="SAM" id="SignalP"/>
    </source>
</evidence>
<gene>
    <name evidence="2" type="ORF">CLV51_102648</name>
</gene>
<dbReference type="Gene3D" id="1.20.5.320">
    <property type="entry name" value="6-Phosphogluconate Dehydrogenase, domain 3"/>
    <property type="match status" value="1"/>
</dbReference>